<comment type="subunit">
    <text evidence="2">Monomer.</text>
</comment>
<dbReference type="PANTHER" id="PTHR42801">
    <property type="entry name" value="THIOREDOXIN-DEPENDENT PEROXIDE REDUCTASE"/>
    <property type="match status" value="1"/>
</dbReference>
<accession>A0A9D9DWB2</accession>
<dbReference type="Gene3D" id="3.40.30.10">
    <property type="entry name" value="Glutaredoxin"/>
    <property type="match status" value="1"/>
</dbReference>
<feature type="active site" description="Cysteine sulfenic acid (-SOH) intermediate; for peroxidase activity" evidence="13">
    <location>
        <position position="44"/>
    </location>
</feature>
<reference evidence="15" key="1">
    <citation type="submission" date="2020-10" db="EMBL/GenBank/DDBJ databases">
        <authorList>
            <person name="Gilroy R."/>
        </authorList>
    </citation>
    <scope>NUCLEOTIDE SEQUENCE</scope>
    <source>
        <strain evidence="15">F6-4510</strain>
    </source>
</reference>
<organism evidence="15 16">
    <name type="scientific">Candidatus Fimicola merdigallinarum</name>
    <dbReference type="NCBI Taxonomy" id="2840819"/>
    <lineage>
        <taxon>Bacteria</taxon>
        <taxon>Bacillati</taxon>
        <taxon>Bacillota</taxon>
        <taxon>Clostridia</taxon>
        <taxon>Lachnospirales</taxon>
        <taxon>Lachnospiraceae</taxon>
        <taxon>Lachnospiraceae incertae sedis</taxon>
        <taxon>Candidatus Fimicola</taxon>
    </lineage>
</organism>
<dbReference type="PANTHER" id="PTHR42801:SF4">
    <property type="entry name" value="AHPC_TSA FAMILY PROTEIN"/>
    <property type="match status" value="1"/>
</dbReference>
<evidence type="ECO:0000313" key="15">
    <source>
        <dbReference type="EMBL" id="MBO8434921.1"/>
    </source>
</evidence>
<dbReference type="FunFam" id="3.40.30.10:FF:000007">
    <property type="entry name" value="Thioredoxin-dependent thiol peroxidase"/>
    <property type="match status" value="1"/>
</dbReference>
<dbReference type="GO" id="GO:0008379">
    <property type="term" value="F:thioredoxin peroxidase activity"/>
    <property type="evidence" value="ECO:0007669"/>
    <property type="project" value="TreeGrafter"/>
</dbReference>
<dbReference type="GO" id="GO:0034599">
    <property type="term" value="P:cellular response to oxidative stress"/>
    <property type="evidence" value="ECO:0007669"/>
    <property type="project" value="TreeGrafter"/>
</dbReference>
<evidence type="ECO:0000256" key="11">
    <source>
        <dbReference type="ARBA" id="ARBA00041373"/>
    </source>
</evidence>
<evidence type="ECO:0000256" key="6">
    <source>
        <dbReference type="ARBA" id="ARBA00023002"/>
    </source>
</evidence>
<dbReference type="SUPFAM" id="SSF52833">
    <property type="entry name" value="Thioredoxin-like"/>
    <property type="match status" value="1"/>
</dbReference>
<evidence type="ECO:0000256" key="8">
    <source>
        <dbReference type="ARBA" id="ARBA00023284"/>
    </source>
</evidence>
<dbReference type="InterPro" id="IPR000866">
    <property type="entry name" value="AhpC/TSA"/>
</dbReference>
<dbReference type="InterPro" id="IPR036249">
    <property type="entry name" value="Thioredoxin-like_sf"/>
</dbReference>
<dbReference type="NCBIfam" id="NF006960">
    <property type="entry name" value="PRK09437.1"/>
    <property type="match status" value="1"/>
</dbReference>
<keyword evidence="7" id="KW-1015">Disulfide bond</keyword>
<keyword evidence="4 15" id="KW-0575">Peroxidase</keyword>
<dbReference type="InterPro" id="IPR024706">
    <property type="entry name" value="Peroxiredoxin_AhpC-typ"/>
</dbReference>
<dbReference type="PIRSF" id="PIRSF000239">
    <property type="entry name" value="AHPC"/>
    <property type="match status" value="1"/>
</dbReference>
<gene>
    <name evidence="15" type="primary">bcp</name>
    <name evidence="15" type="ORF">IAC55_06340</name>
</gene>
<dbReference type="Pfam" id="PF00578">
    <property type="entry name" value="AhpC-TSA"/>
    <property type="match status" value="1"/>
</dbReference>
<dbReference type="PROSITE" id="PS51352">
    <property type="entry name" value="THIOREDOXIN_2"/>
    <property type="match status" value="1"/>
</dbReference>
<dbReference type="GO" id="GO:0005737">
    <property type="term" value="C:cytoplasm"/>
    <property type="evidence" value="ECO:0007669"/>
    <property type="project" value="TreeGrafter"/>
</dbReference>
<dbReference type="InterPro" id="IPR050924">
    <property type="entry name" value="Peroxiredoxin_BCP/PrxQ"/>
</dbReference>
<keyword evidence="6" id="KW-0560">Oxidoreductase</keyword>
<evidence type="ECO:0000256" key="2">
    <source>
        <dbReference type="ARBA" id="ARBA00011245"/>
    </source>
</evidence>
<evidence type="ECO:0000256" key="4">
    <source>
        <dbReference type="ARBA" id="ARBA00022559"/>
    </source>
</evidence>
<evidence type="ECO:0000256" key="3">
    <source>
        <dbReference type="ARBA" id="ARBA00013017"/>
    </source>
</evidence>
<evidence type="ECO:0000256" key="12">
    <source>
        <dbReference type="ARBA" id="ARBA00049091"/>
    </source>
</evidence>
<dbReference type="EMBL" id="JADIMX010000118">
    <property type="protein sequence ID" value="MBO8434921.1"/>
    <property type="molecule type" value="Genomic_DNA"/>
</dbReference>
<dbReference type="InterPro" id="IPR013766">
    <property type="entry name" value="Thioredoxin_domain"/>
</dbReference>
<comment type="catalytic activity">
    <reaction evidence="12">
        <text>a hydroperoxide + [thioredoxin]-dithiol = an alcohol + [thioredoxin]-disulfide + H2O</text>
        <dbReference type="Rhea" id="RHEA:62620"/>
        <dbReference type="Rhea" id="RHEA-COMP:10698"/>
        <dbReference type="Rhea" id="RHEA-COMP:10700"/>
        <dbReference type="ChEBI" id="CHEBI:15377"/>
        <dbReference type="ChEBI" id="CHEBI:29950"/>
        <dbReference type="ChEBI" id="CHEBI:30879"/>
        <dbReference type="ChEBI" id="CHEBI:35924"/>
        <dbReference type="ChEBI" id="CHEBI:50058"/>
        <dbReference type="EC" id="1.11.1.24"/>
    </reaction>
</comment>
<proteinExistence type="inferred from homology"/>
<evidence type="ECO:0000313" key="16">
    <source>
        <dbReference type="Proteomes" id="UP000823611"/>
    </source>
</evidence>
<dbReference type="AlphaFoldDB" id="A0A9D9DWB2"/>
<dbReference type="GO" id="GO:0045454">
    <property type="term" value="P:cell redox homeostasis"/>
    <property type="evidence" value="ECO:0007669"/>
    <property type="project" value="TreeGrafter"/>
</dbReference>
<feature type="domain" description="Thioredoxin" evidence="14">
    <location>
        <begin position="2"/>
        <end position="152"/>
    </location>
</feature>
<evidence type="ECO:0000256" key="5">
    <source>
        <dbReference type="ARBA" id="ARBA00022862"/>
    </source>
</evidence>
<evidence type="ECO:0000256" key="1">
    <source>
        <dbReference type="ARBA" id="ARBA00003330"/>
    </source>
</evidence>
<dbReference type="CDD" id="cd03017">
    <property type="entry name" value="PRX_BCP"/>
    <property type="match status" value="1"/>
</dbReference>
<evidence type="ECO:0000259" key="14">
    <source>
        <dbReference type="PROSITE" id="PS51352"/>
    </source>
</evidence>
<comment type="similarity">
    <text evidence="10">Belongs to the peroxiredoxin family. BCP/PrxQ subfamily.</text>
</comment>
<comment type="function">
    <text evidence="1">Thiol-specific peroxidase that catalyzes the reduction of hydrogen peroxide and organic hydroperoxides to water and alcohols, respectively. Plays a role in cell protection against oxidative stress by detoxifying peroxides and as sensor of hydrogen peroxide-mediated signaling events.</text>
</comment>
<name>A0A9D9DWB2_9FIRM</name>
<keyword evidence="8" id="KW-0676">Redox-active center</keyword>
<evidence type="ECO:0000256" key="13">
    <source>
        <dbReference type="PIRSR" id="PIRSR000239-1"/>
    </source>
</evidence>
<dbReference type="EC" id="1.11.1.24" evidence="3"/>
<evidence type="ECO:0000256" key="10">
    <source>
        <dbReference type="ARBA" id="ARBA00038489"/>
    </source>
</evidence>
<evidence type="ECO:0000256" key="9">
    <source>
        <dbReference type="ARBA" id="ARBA00032824"/>
    </source>
</evidence>
<sequence length="154" mass="17395">MLKEGDIMPEFSLVGDDGNKYTNEDMKGKKTVIYFYPRSNTPGCTKEAQSFQRVYELLLENGINVFGISPDKSATQLKFKEKYELPFTLLSDVDKSIADKFGAYGEKKLYGKVSMGIIRSTFVFDENGVVIKVYPKVKTAEHGEEIAKFFGLMD</sequence>
<comment type="caution">
    <text evidence="15">The sequence shown here is derived from an EMBL/GenBank/DDBJ whole genome shotgun (WGS) entry which is preliminary data.</text>
</comment>
<protein>
    <recommendedName>
        <fullName evidence="3">thioredoxin-dependent peroxiredoxin</fullName>
        <ecNumber evidence="3">1.11.1.24</ecNumber>
    </recommendedName>
    <alternativeName>
        <fullName evidence="11">Bacterioferritin comigratory protein</fullName>
    </alternativeName>
    <alternativeName>
        <fullName evidence="9">Thioredoxin peroxidase</fullName>
    </alternativeName>
</protein>
<dbReference type="Proteomes" id="UP000823611">
    <property type="component" value="Unassembled WGS sequence"/>
</dbReference>
<reference evidence="15" key="2">
    <citation type="journal article" date="2021" name="PeerJ">
        <title>Extensive microbial diversity within the chicken gut microbiome revealed by metagenomics and culture.</title>
        <authorList>
            <person name="Gilroy R."/>
            <person name="Ravi A."/>
            <person name="Getino M."/>
            <person name="Pursley I."/>
            <person name="Horton D.L."/>
            <person name="Alikhan N.F."/>
            <person name="Baker D."/>
            <person name="Gharbi K."/>
            <person name="Hall N."/>
            <person name="Watson M."/>
            <person name="Adriaenssens E.M."/>
            <person name="Foster-Nyarko E."/>
            <person name="Jarju S."/>
            <person name="Secka A."/>
            <person name="Antonio M."/>
            <person name="Oren A."/>
            <person name="Chaudhuri R.R."/>
            <person name="La Ragione R."/>
            <person name="Hildebrand F."/>
            <person name="Pallen M.J."/>
        </authorList>
    </citation>
    <scope>NUCLEOTIDE SEQUENCE</scope>
    <source>
        <strain evidence="15">F6-4510</strain>
    </source>
</reference>
<evidence type="ECO:0000256" key="7">
    <source>
        <dbReference type="ARBA" id="ARBA00023157"/>
    </source>
</evidence>
<keyword evidence="5" id="KW-0049">Antioxidant</keyword>